<evidence type="ECO:0000259" key="1">
    <source>
        <dbReference type="Pfam" id="PF14616"/>
    </source>
</evidence>
<gene>
    <name evidence="2" type="ORF">C6P40_000410</name>
</gene>
<comment type="caution">
    <text evidence="2">The sequence shown here is derived from an EMBL/GenBank/DDBJ whole genome shotgun (WGS) entry which is preliminary data.</text>
</comment>
<dbReference type="EMBL" id="PUHW01000116">
    <property type="protein sequence ID" value="KAG0688877.1"/>
    <property type="molecule type" value="Genomic_DNA"/>
</dbReference>
<evidence type="ECO:0000313" key="2">
    <source>
        <dbReference type="EMBL" id="KAG0688877.1"/>
    </source>
</evidence>
<dbReference type="InterPro" id="IPR028012">
    <property type="entry name" value="Rua1_C"/>
</dbReference>
<sequence>MIPIKTKVISNSLTFSPPLSSRILPDPIINQIPRNLLTTNNSNQQLYDNYDLSLIPNIKQQQNDQYSKSKSFIDLVLNDDFNDIFNKSENDDYSLNNDDLNTGNCISMKEIELNNTTNHQSFDEDSLDNLINFGTIQQELKFKMQRIKQANKFLKKISKREKPTFKISKKFYKRILNYWNIIENNNENFKNIHSNNSNLDLSDIKIMKSEIFLINVVPILLSNNLNLNYFNSFQGIDGWFYEKNLKRKNFNKIPIRWCNQKFNFYEPYVKRFKIDLFGNKILRQSLCPYCPINEINCEFNNLFHSTFNSQYLHHLTKFHGIYSSGIEILPPILGNLKLNNKSNKNKNNAIAVCLECGERCKIFNIGNISENCLINYFRHAILNHNKKKNSSINDDKEIKDTNFIYEDYLDVNLRTNSLFDMN</sequence>
<proteinExistence type="predicted"/>
<dbReference type="OrthoDB" id="3986137at2759"/>
<organism evidence="2 3">
    <name type="scientific">Pichia californica</name>
    <dbReference type="NCBI Taxonomy" id="460514"/>
    <lineage>
        <taxon>Eukaryota</taxon>
        <taxon>Fungi</taxon>
        <taxon>Dikarya</taxon>
        <taxon>Ascomycota</taxon>
        <taxon>Saccharomycotina</taxon>
        <taxon>Pichiomycetes</taxon>
        <taxon>Pichiales</taxon>
        <taxon>Pichiaceae</taxon>
        <taxon>Pichia</taxon>
    </lineage>
</organism>
<dbReference type="Pfam" id="PF14616">
    <property type="entry name" value="Rua1_C"/>
    <property type="match status" value="1"/>
</dbReference>
<feature type="domain" description="Transcription regulator Rua1 C-terminal" evidence="1">
    <location>
        <begin position="260"/>
        <end position="381"/>
    </location>
</feature>
<dbReference type="Proteomes" id="UP000697127">
    <property type="component" value="Unassembled WGS sequence"/>
</dbReference>
<accession>A0A9P7BE43</accession>
<protein>
    <recommendedName>
        <fullName evidence="1">Transcription regulator Rua1 C-terminal domain-containing protein</fullName>
    </recommendedName>
</protein>
<reference evidence="2" key="1">
    <citation type="submission" date="2020-11" db="EMBL/GenBank/DDBJ databases">
        <title>Kefir isolates.</title>
        <authorList>
            <person name="Marcisauskas S."/>
            <person name="Kim Y."/>
            <person name="Blasche S."/>
        </authorList>
    </citation>
    <scope>NUCLEOTIDE SEQUENCE</scope>
    <source>
        <strain evidence="2">Olga-1</strain>
    </source>
</reference>
<keyword evidence="3" id="KW-1185">Reference proteome</keyword>
<name>A0A9P7BE43_9ASCO</name>
<evidence type="ECO:0000313" key="3">
    <source>
        <dbReference type="Proteomes" id="UP000697127"/>
    </source>
</evidence>
<dbReference type="AlphaFoldDB" id="A0A9P7BE43"/>